<organism evidence="1">
    <name type="scientific">marine metagenome</name>
    <dbReference type="NCBI Taxonomy" id="408172"/>
    <lineage>
        <taxon>unclassified sequences</taxon>
        <taxon>metagenomes</taxon>
        <taxon>ecological metagenomes</taxon>
    </lineage>
</organism>
<name>A0A382ILI3_9ZZZZ</name>
<accession>A0A382ILI3</accession>
<protein>
    <submittedName>
        <fullName evidence="1">Uncharacterized protein</fullName>
    </submittedName>
</protein>
<reference evidence="1" key="1">
    <citation type="submission" date="2018-05" db="EMBL/GenBank/DDBJ databases">
        <authorList>
            <person name="Lanie J.A."/>
            <person name="Ng W.-L."/>
            <person name="Kazmierczak K.M."/>
            <person name="Andrzejewski T.M."/>
            <person name="Davidsen T.M."/>
            <person name="Wayne K.J."/>
            <person name="Tettelin H."/>
            <person name="Glass J.I."/>
            <person name="Rusch D."/>
            <person name="Podicherti R."/>
            <person name="Tsui H.-C.T."/>
            <person name="Winkler M.E."/>
        </authorList>
    </citation>
    <scope>NUCLEOTIDE SEQUENCE</scope>
</reference>
<sequence length="57" mass="6323">MKIEFTRDKETKNTVRFTGAIEDGSVNGSLYVMKGSELEKADTITLEAVEKAELQEA</sequence>
<evidence type="ECO:0000313" key="1">
    <source>
        <dbReference type="EMBL" id="SVC00466.1"/>
    </source>
</evidence>
<gene>
    <name evidence="1" type="ORF">METZ01_LOCUS253320</name>
</gene>
<dbReference type="AlphaFoldDB" id="A0A382ILI3"/>
<proteinExistence type="predicted"/>
<dbReference type="EMBL" id="UINC01068114">
    <property type="protein sequence ID" value="SVC00466.1"/>
    <property type="molecule type" value="Genomic_DNA"/>
</dbReference>